<dbReference type="EMBL" id="GG662504">
    <property type="protein sequence ID" value="EWS72347.1"/>
    <property type="molecule type" value="Genomic_DNA"/>
</dbReference>
<protein>
    <submittedName>
        <fullName evidence="2">Transmembrane protein, putative</fullName>
    </submittedName>
</protein>
<evidence type="ECO:0000313" key="3">
    <source>
        <dbReference type="Proteomes" id="UP000009168"/>
    </source>
</evidence>
<keyword evidence="1" id="KW-0732">Signal</keyword>
<proteinExistence type="predicted"/>
<sequence>MQQLLLFVYLLFIFLLHHTFSIQFYYIQFQQQKFVAVEKVTKKMIFIVYCGNFLDFPTTQAAKIKGLNVTQLISVCKIIKRIASRFLKKYIRIIKILLKNFLNFRIFSLHIKQFLNSFLCSFCIKFSVKCEREGRKKEQTKIECANSSEFKLCEFVKILWILNYLKFNHAKYKIFQFRQHHKFFLFQAIVIFQKILKYQSICMYEQKKEQILKYQNYCGFSEKYLKSKLNNLIIRFDGWID</sequence>
<reference evidence="3" key="1">
    <citation type="journal article" date="2006" name="PLoS Biol.">
        <title>Macronuclear genome sequence of the ciliate Tetrahymena thermophila, a model eukaryote.</title>
        <authorList>
            <person name="Eisen J.A."/>
            <person name="Coyne R.S."/>
            <person name="Wu M."/>
            <person name="Wu D."/>
            <person name="Thiagarajan M."/>
            <person name="Wortman J.R."/>
            <person name="Badger J.H."/>
            <person name="Ren Q."/>
            <person name="Amedeo P."/>
            <person name="Jones K.M."/>
            <person name="Tallon L.J."/>
            <person name="Delcher A.L."/>
            <person name="Salzberg S.L."/>
            <person name="Silva J.C."/>
            <person name="Haas B.J."/>
            <person name="Majoros W.H."/>
            <person name="Farzad M."/>
            <person name="Carlton J.M."/>
            <person name="Smith R.K. Jr."/>
            <person name="Garg J."/>
            <person name="Pearlman R.E."/>
            <person name="Karrer K.M."/>
            <person name="Sun L."/>
            <person name="Manning G."/>
            <person name="Elde N.C."/>
            <person name="Turkewitz A.P."/>
            <person name="Asai D.J."/>
            <person name="Wilkes D.E."/>
            <person name="Wang Y."/>
            <person name="Cai H."/>
            <person name="Collins K."/>
            <person name="Stewart B.A."/>
            <person name="Lee S.R."/>
            <person name="Wilamowska K."/>
            <person name="Weinberg Z."/>
            <person name="Ruzzo W.L."/>
            <person name="Wloga D."/>
            <person name="Gaertig J."/>
            <person name="Frankel J."/>
            <person name="Tsao C.-C."/>
            <person name="Gorovsky M.A."/>
            <person name="Keeling P.J."/>
            <person name="Waller R.F."/>
            <person name="Patron N.J."/>
            <person name="Cherry J.M."/>
            <person name="Stover N.A."/>
            <person name="Krieger C.J."/>
            <person name="del Toro C."/>
            <person name="Ryder H.F."/>
            <person name="Williamson S.C."/>
            <person name="Barbeau R.A."/>
            <person name="Hamilton E.P."/>
            <person name="Orias E."/>
        </authorList>
    </citation>
    <scope>NUCLEOTIDE SEQUENCE [LARGE SCALE GENOMIC DNA]</scope>
    <source>
        <strain evidence="3">SB210</strain>
    </source>
</reference>
<accession>W7X4M0</accession>
<dbReference type="KEGG" id="tet:TTHERM_000446028"/>
<keyword evidence="2" id="KW-0472">Membrane</keyword>
<dbReference type="RefSeq" id="XP_012655124.1">
    <property type="nucleotide sequence ID" value="XM_012799670.1"/>
</dbReference>
<name>W7X4M0_TETTS</name>
<keyword evidence="3" id="KW-1185">Reference proteome</keyword>
<dbReference type="Proteomes" id="UP000009168">
    <property type="component" value="Unassembled WGS sequence"/>
</dbReference>
<evidence type="ECO:0000256" key="1">
    <source>
        <dbReference type="SAM" id="SignalP"/>
    </source>
</evidence>
<feature type="chain" id="PRO_5004905681" evidence="1">
    <location>
        <begin position="22"/>
        <end position="241"/>
    </location>
</feature>
<gene>
    <name evidence="2" type="ORF">TTHERM_000446028</name>
</gene>
<dbReference type="InParanoid" id="W7X4M0"/>
<dbReference type="GeneID" id="24439021"/>
<keyword evidence="2" id="KW-0812">Transmembrane</keyword>
<organism evidence="2 3">
    <name type="scientific">Tetrahymena thermophila (strain SB210)</name>
    <dbReference type="NCBI Taxonomy" id="312017"/>
    <lineage>
        <taxon>Eukaryota</taxon>
        <taxon>Sar</taxon>
        <taxon>Alveolata</taxon>
        <taxon>Ciliophora</taxon>
        <taxon>Intramacronucleata</taxon>
        <taxon>Oligohymenophorea</taxon>
        <taxon>Hymenostomatida</taxon>
        <taxon>Tetrahymenina</taxon>
        <taxon>Tetrahymenidae</taxon>
        <taxon>Tetrahymena</taxon>
    </lineage>
</organism>
<feature type="signal peptide" evidence="1">
    <location>
        <begin position="1"/>
        <end position="21"/>
    </location>
</feature>
<dbReference type="AlphaFoldDB" id="W7X4M0"/>
<evidence type="ECO:0000313" key="2">
    <source>
        <dbReference type="EMBL" id="EWS72347.1"/>
    </source>
</evidence>